<sequence length="499" mass="56628">MPRVHGPKDGHILTAKFNGKDAQNLKGIHGIQSLVLLSIRGKEHCAGEYLGAIIERALAGPTKPDPLSADKLYNAKTKKRQSKSDEESEKDNASEMDTQSKEFTTFLVADKVSWHNLKPMTADLAADEKAELERQALALGDDYLQENLTQFLLPFHLSIHEFERLYELVRNTPGEEANNVLNKLNLTTEQFTALRQAIKPEYSPIDAKIAVINQLAIEKGKHFKIVRWEEWINSDPDFVENQQELIECYKQDALKSKIEEDAQDFAKRHKKEGGFDLWLHRSRGYLTEESPAVIWLSAKKGINCIIYPGEKLACFQATADFFITHPSDPAKPLQIQVDKPELLVNWLDAYFTRSYSREQLKQRFDMLMGDSDPTSIDSPIESEEQATSFSVKRSYHSFFSPDEKRKFQSLSKHKPTGILPDIVIRPLSNGGMEAEDAQMSAVKKEVEILLAKIMSLREPEMQKQAFNLVETALEKAAFQLENNPDSPEISDATHFSHKV</sequence>
<dbReference type="AlphaFoldDB" id="A0A0W0VWG7"/>
<feature type="region of interest" description="Disordered" evidence="1">
    <location>
        <begin position="65"/>
        <end position="97"/>
    </location>
</feature>
<protein>
    <submittedName>
        <fullName evidence="2">Uncharacterized protein</fullName>
    </submittedName>
</protein>
<dbReference type="OrthoDB" id="5653377at2"/>
<evidence type="ECO:0000313" key="2">
    <source>
        <dbReference type="EMBL" id="KTD24444.1"/>
    </source>
</evidence>
<dbReference type="RefSeq" id="WP_058453229.1">
    <property type="nucleotide sequence ID" value="NZ_CAAAIB010000007.1"/>
</dbReference>
<keyword evidence="3" id="KW-1185">Reference proteome</keyword>
<feature type="compositionally biased region" description="Basic and acidic residues" evidence="1">
    <location>
        <begin position="82"/>
        <end position="93"/>
    </location>
</feature>
<dbReference type="Proteomes" id="UP000054908">
    <property type="component" value="Unassembled WGS sequence"/>
</dbReference>
<proteinExistence type="predicted"/>
<organism evidence="2 3">
    <name type="scientific">Legionella maceachernii</name>
    <dbReference type="NCBI Taxonomy" id="466"/>
    <lineage>
        <taxon>Bacteria</taxon>
        <taxon>Pseudomonadati</taxon>
        <taxon>Pseudomonadota</taxon>
        <taxon>Gammaproteobacteria</taxon>
        <taxon>Legionellales</taxon>
        <taxon>Legionellaceae</taxon>
        <taxon>Legionella</taxon>
    </lineage>
</organism>
<dbReference type="EMBL" id="LNYL01000050">
    <property type="protein sequence ID" value="KTD24444.1"/>
    <property type="molecule type" value="Genomic_DNA"/>
</dbReference>
<dbReference type="STRING" id="466.Lmac_2531"/>
<gene>
    <name evidence="2" type="ORF">Lmac_2531</name>
</gene>
<evidence type="ECO:0000313" key="3">
    <source>
        <dbReference type="Proteomes" id="UP000054908"/>
    </source>
</evidence>
<name>A0A0W0VWG7_9GAMM</name>
<evidence type="ECO:0000256" key="1">
    <source>
        <dbReference type="SAM" id="MobiDB-lite"/>
    </source>
</evidence>
<dbReference type="PATRIC" id="fig|466.6.peg.2701"/>
<accession>A0A0W0VWG7</accession>
<reference evidence="2 3" key="1">
    <citation type="submission" date="2015-11" db="EMBL/GenBank/DDBJ databases">
        <title>Genomic analysis of 38 Legionella species identifies large and diverse effector repertoires.</title>
        <authorList>
            <person name="Burstein D."/>
            <person name="Amaro F."/>
            <person name="Zusman T."/>
            <person name="Lifshitz Z."/>
            <person name="Cohen O."/>
            <person name="Gilbert J.A."/>
            <person name="Pupko T."/>
            <person name="Shuman H.A."/>
            <person name="Segal G."/>
        </authorList>
    </citation>
    <scope>NUCLEOTIDE SEQUENCE [LARGE SCALE GENOMIC DNA]</scope>
    <source>
        <strain evidence="2 3">PX-1-G2-E2</strain>
    </source>
</reference>
<comment type="caution">
    <text evidence="2">The sequence shown here is derived from an EMBL/GenBank/DDBJ whole genome shotgun (WGS) entry which is preliminary data.</text>
</comment>